<dbReference type="CDD" id="cd12148">
    <property type="entry name" value="fungal_TF_MHR"/>
    <property type="match status" value="1"/>
</dbReference>
<dbReference type="PROSITE" id="PS50048">
    <property type="entry name" value="ZN2_CY6_FUNGAL_2"/>
    <property type="match status" value="1"/>
</dbReference>
<accession>A0A6A6SRZ6</accession>
<evidence type="ECO:0000259" key="7">
    <source>
        <dbReference type="PROSITE" id="PS50048"/>
    </source>
</evidence>
<dbReference type="Gene3D" id="4.10.240.10">
    <property type="entry name" value="Zn(2)-C6 fungal-type DNA-binding domain"/>
    <property type="match status" value="1"/>
</dbReference>
<dbReference type="InterPro" id="IPR001138">
    <property type="entry name" value="Zn2Cys6_DnaBD"/>
</dbReference>
<feature type="domain" description="Zn(2)-C6 fungal-type" evidence="7">
    <location>
        <begin position="5"/>
        <end position="37"/>
    </location>
</feature>
<dbReference type="PANTHER" id="PTHR31845:SF37">
    <property type="entry name" value="TRANSCRIPTION FACTOR DOMAIN-CONTAINING PROTEIN"/>
    <property type="match status" value="1"/>
</dbReference>
<dbReference type="Proteomes" id="UP000799324">
    <property type="component" value="Unassembled WGS sequence"/>
</dbReference>
<dbReference type="InterPro" id="IPR051089">
    <property type="entry name" value="prtT"/>
</dbReference>
<feature type="compositionally biased region" description="Low complexity" evidence="6">
    <location>
        <begin position="510"/>
        <end position="533"/>
    </location>
</feature>
<gene>
    <name evidence="8" type="ORF">K491DRAFT_610185</name>
</gene>
<feature type="region of interest" description="Disordered" evidence="6">
    <location>
        <begin position="628"/>
        <end position="648"/>
    </location>
</feature>
<organism evidence="8 9">
    <name type="scientific">Lophiostoma macrostomum CBS 122681</name>
    <dbReference type="NCBI Taxonomy" id="1314788"/>
    <lineage>
        <taxon>Eukaryota</taxon>
        <taxon>Fungi</taxon>
        <taxon>Dikarya</taxon>
        <taxon>Ascomycota</taxon>
        <taxon>Pezizomycotina</taxon>
        <taxon>Dothideomycetes</taxon>
        <taxon>Pleosporomycetidae</taxon>
        <taxon>Pleosporales</taxon>
        <taxon>Lophiostomataceae</taxon>
        <taxon>Lophiostoma</taxon>
    </lineage>
</organism>
<protein>
    <recommendedName>
        <fullName evidence="7">Zn(2)-C6 fungal-type domain-containing protein</fullName>
    </recommendedName>
</protein>
<dbReference type="SUPFAM" id="SSF57701">
    <property type="entry name" value="Zn2/Cys6 DNA-binding domain"/>
    <property type="match status" value="1"/>
</dbReference>
<dbReference type="CDD" id="cd00067">
    <property type="entry name" value="GAL4"/>
    <property type="match status" value="1"/>
</dbReference>
<keyword evidence="3" id="KW-0238">DNA-binding</keyword>
<reference evidence="8" key="1">
    <citation type="journal article" date="2020" name="Stud. Mycol.">
        <title>101 Dothideomycetes genomes: a test case for predicting lifestyles and emergence of pathogens.</title>
        <authorList>
            <person name="Haridas S."/>
            <person name="Albert R."/>
            <person name="Binder M."/>
            <person name="Bloem J."/>
            <person name="Labutti K."/>
            <person name="Salamov A."/>
            <person name="Andreopoulos B."/>
            <person name="Baker S."/>
            <person name="Barry K."/>
            <person name="Bills G."/>
            <person name="Bluhm B."/>
            <person name="Cannon C."/>
            <person name="Castanera R."/>
            <person name="Culley D."/>
            <person name="Daum C."/>
            <person name="Ezra D."/>
            <person name="Gonzalez J."/>
            <person name="Henrissat B."/>
            <person name="Kuo A."/>
            <person name="Liang C."/>
            <person name="Lipzen A."/>
            <person name="Lutzoni F."/>
            <person name="Magnuson J."/>
            <person name="Mondo S."/>
            <person name="Nolan M."/>
            <person name="Ohm R."/>
            <person name="Pangilinan J."/>
            <person name="Park H.-J."/>
            <person name="Ramirez L."/>
            <person name="Alfaro M."/>
            <person name="Sun H."/>
            <person name="Tritt A."/>
            <person name="Yoshinaga Y."/>
            <person name="Zwiers L.-H."/>
            <person name="Turgeon B."/>
            <person name="Goodwin S."/>
            <person name="Spatafora J."/>
            <person name="Crous P."/>
            <person name="Grigoriev I."/>
        </authorList>
    </citation>
    <scope>NUCLEOTIDE SEQUENCE</scope>
    <source>
        <strain evidence="8">CBS 122681</strain>
    </source>
</reference>
<comment type="subcellular location">
    <subcellularLocation>
        <location evidence="1">Nucleus</location>
    </subcellularLocation>
</comment>
<dbReference type="AlphaFoldDB" id="A0A6A6SRZ6"/>
<name>A0A6A6SRZ6_9PLEO</name>
<keyword evidence="4" id="KW-0804">Transcription</keyword>
<evidence type="ECO:0000256" key="6">
    <source>
        <dbReference type="SAM" id="MobiDB-lite"/>
    </source>
</evidence>
<dbReference type="Pfam" id="PF00172">
    <property type="entry name" value="Zn_clus"/>
    <property type="match status" value="1"/>
</dbReference>
<dbReference type="GO" id="GO:0005634">
    <property type="term" value="C:nucleus"/>
    <property type="evidence" value="ECO:0007669"/>
    <property type="project" value="UniProtKB-SubCell"/>
</dbReference>
<keyword evidence="2" id="KW-0805">Transcription regulation</keyword>
<evidence type="ECO:0000256" key="5">
    <source>
        <dbReference type="ARBA" id="ARBA00023242"/>
    </source>
</evidence>
<evidence type="ECO:0000313" key="8">
    <source>
        <dbReference type="EMBL" id="KAF2649761.1"/>
    </source>
</evidence>
<dbReference type="InterPro" id="IPR036864">
    <property type="entry name" value="Zn2-C6_fun-type_DNA-bd_sf"/>
</dbReference>
<keyword evidence="5" id="KW-0539">Nucleus</keyword>
<proteinExistence type="predicted"/>
<evidence type="ECO:0000313" key="9">
    <source>
        <dbReference type="Proteomes" id="UP000799324"/>
    </source>
</evidence>
<dbReference type="GO" id="GO:0008270">
    <property type="term" value="F:zinc ion binding"/>
    <property type="evidence" value="ECO:0007669"/>
    <property type="project" value="InterPro"/>
</dbReference>
<dbReference type="OrthoDB" id="5226580at2759"/>
<evidence type="ECO:0000256" key="1">
    <source>
        <dbReference type="ARBA" id="ARBA00004123"/>
    </source>
</evidence>
<evidence type="ECO:0000256" key="4">
    <source>
        <dbReference type="ARBA" id="ARBA00023163"/>
    </source>
</evidence>
<dbReference type="GO" id="GO:0000981">
    <property type="term" value="F:DNA-binding transcription factor activity, RNA polymerase II-specific"/>
    <property type="evidence" value="ECO:0007669"/>
    <property type="project" value="InterPro"/>
</dbReference>
<feature type="region of interest" description="Disordered" evidence="6">
    <location>
        <begin position="510"/>
        <end position="556"/>
    </location>
</feature>
<keyword evidence="9" id="KW-1185">Reference proteome</keyword>
<dbReference type="PANTHER" id="PTHR31845">
    <property type="entry name" value="FINGER DOMAIN PROTEIN, PUTATIVE-RELATED"/>
    <property type="match status" value="1"/>
</dbReference>
<evidence type="ECO:0000256" key="2">
    <source>
        <dbReference type="ARBA" id="ARBA00023015"/>
    </source>
</evidence>
<feature type="compositionally biased region" description="Polar residues" evidence="6">
    <location>
        <begin position="630"/>
        <end position="648"/>
    </location>
</feature>
<evidence type="ECO:0000256" key="3">
    <source>
        <dbReference type="ARBA" id="ARBA00023125"/>
    </source>
</evidence>
<dbReference type="EMBL" id="MU004480">
    <property type="protein sequence ID" value="KAF2649761.1"/>
    <property type="molecule type" value="Genomic_DNA"/>
</dbReference>
<dbReference type="GO" id="GO:0000976">
    <property type="term" value="F:transcription cis-regulatory region binding"/>
    <property type="evidence" value="ECO:0007669"/>
    <property type="project" value="TreeGrafter"/>
</dbReference>
<sequence>MLSKTCNNCFQLKIRCDRTQRTDVCDRCARLGKQCVFRPARRRDNSAKRDSRIHALEQQVQDLLKTQQPSPIAQQPLPERAPSIASMHLSAVPEVPPTTGDVIDEDVLSIEKADTLVELYKSELMPHFPFIIIPADVTGSSLRNQKPFLFLAVITVTSFHDLVLQEKLGERFKYQVTDKVLFGGDDCLSLEYLQGLLVVLSWNQYHGKTKFFTQYLQLAVSIAVDMRLDRQPLHSRPVTDAIKRDVIAAIPGTRTWSSEEQRAAAGTFYLASNVSKLFNKMNVFACTEHIEAGCLALQQLGEYRTDNDLYHVVRLQRIIENTETLANAPTSDSEAQSSCYRARQELEEFRTFLVSAQDASDNLLFIQFHTAKLFLHQVIFFERQLQHDLIPHLEILREGLESAKAFLDLYLWMSPKSEMALTLSEWIQLNFGLTLAAKFAVVSRAPDVEAQTRDLRQRLNIDNVFRHLTLRIGALVGRATDGTKDRDIFAYYEQRVRKVQTWYDGMIRATSISTPPTQPSQPSSSSHSTPQIPAQRFSSTSASPLPPPNAHSMNSAEYSPQQTMCFGHSMPAGAETQPLGPIPYTADYGQIPTIAFPELINAPGWDMPFTMPMEDNSWLADLSTGYEGVGTTNPPSEGLWSGTSPSGT</sequence>